<evidence type="ECO:0000313" key="2">
    <source>
        <dbReference type="EMBL" id="UUX34343.1"/>
    </source>
</evidence>
<evidence type="ECO:0000313" key="3">
    <source>
        <dbReference type="Proteomes" id="UP001315967"/>
    </source>
</evidence>
<feature type="transmembrane region" description="Helical" evidence="1">
    <location>
        <begin position="41"/>
        <end position="67"/>
    </location>
</feature>
<keyword evidence="1" id="KW-0812">Transmembrane</keyword>
<feature type="transmembrane region" description="Helical" evidence="1">
    <location>
        <begin position="96"/>
        <end position="126"/>
    </location>
</feature>
<feature type="transmembrane region" description="Helical" evidence="1">
    <location>
        <begin position="146"/>
        <end position="166"/>
    </location>
</feature>
<keyword evidence="1" id="KW-1133">Transmembrane helix</keyword>
<feature type="transmembrane region" description="Helical" evidence="1">
    <location>
        <begin position="12"/>
        <end position="35"/>
    </location>
</feature>
<keyword evidence="3" id="KW-1185">Reference proteome</keyword>
<protein>
    <recommendedName>
        <fullName evidence="4">ABC-2 family transporter protein</fullName>
    </recommendedName>
</protein>
<evidence type="ECO:0000256" key="1">
    <source>
        <dbReference type="SAM" id="Phobius"/>
    </source>
</evidence>
<keyword evidence="1" id="KW-0472">Membrane</keyword>
<sequence length="256" mass="29732">MKLFKIELNKYLLTKWSLISLVLASAIFIFTMYTSINEQGIIYLVEIFIGLSYTKKLFIVAITIPLARLYVDDVNNKYLNYVINRTSIKRYSLNKVLVSFLGAFILSIGSFGIVVFIFSLIGLPIYSRIDLLRLNQYSYYVDLIENGHTIFILFIYVWNYSLSVAFWNTTGLLFSSYLPNNFIPYISPFVISYYVEEFALKLPNMISIYSLGRSSLAFPNQPIWVNQLYVTAFFLVLTGTVGYLFYRQIKRKVPYA</sequence>
<reference evidence="2 3" key="1">
    <citation type="submission" date="2022-08" db="EMBL/GenBank/DDBJ databases">
        <title>Aerococcaceae sp. nov isolated from spoiled eye mask.</title>
        <authorList>
            <person name="Zhou G."/>
            <person name="Xie X.-B."/>
            <person name="Shi Q.-S."/>
            <person name="Wang Y.-S."/>
            <person name="Wen X."/>
            <person name="Peng H."/>
            <person name="Yang X.-J."/>
            <person name="Tao H.-B."/>
            <person name="Huang X.-M."/>
        </authorList>
    </citation>
    <scope>NUCLEOTIDE SEQUENCE [LARGE SCALE GENOMIC DNA]</scope>
    <source>
        <strain evidence="3">DM20194951</strain>
    </source>
</reference>
<dbReference type="EMBL" id="CP102453">
    <property type="protein sequence ID" value="UUX34343.1"/>
    <property type="molecule type" value="Genomic_DNA"/>
</dbReference>
<feature type="transmembrane region" description="Helical" evidence="1">
    <location>
        <begin position="178"/>
        <end position="195"/>
    </location>
</feature>
<gene>
    <name evidence="2" type="ORF">NRE15_01455</name>
</gene>
<proteinExistence type="predicted"/>
<organism evidence="2 3">
    <name type="scientific">Fundicoccus culcitae</name>
    <dbReference type="NCBI Taxonomy" id="2969821"/>
    <lineage>
        <taxon>Bacteria</taxon>
        <taxon>Bacillati</taxon>
        <taxon>Bacillota</taxon>
        <taxon>Bacilli</taxon>
        <taxon>Lactobacillales</taxon>
        <taxon>Aerococcaceae</taxon>
        <taxon>Fundicoccus</taxon>
    </lineage>
</organism>
<dbReference type="Proteomes" id="UP001315967">
    <property type="component" value="Chromosome"/>
</dbReference>
<feature type="transmembrane region" description="Helical" evidence="1">
    <location>
        <begin position="228"/>
        <end position="246"/>
    </location>
</feature>
<name>A0ABY5P6I1_9LACT</name>
<dbReference type="RefSeq" id="WP_313793846.1">
    <property type="nucleotide sequence ID" value="NZ_CP102453.1"/>
</dbReference>
<evidence type="ECO:0008006" key="4">
    <source>
        <dbReference type="Google" id="ProtNLM"/>
    </source>
</evidence>
<accession>A0ABY5P6I1</accession>